<keyword evidence="2" id="KW-1185">Reference proteome</keyword>
<sequence>MDTTQNNQEVFINSPYLKSTWDQENSIVNLQWLAETKYIQENELKKLLTQAAVFVKEKSAKRWLADTKEFDFVMEPALQDWISGEFNQTLADAGLEKMAVIIPPSYFAEVALQQTTNDMVKKQNGTMQVLYFDHNDKALEWLKE</sequence>
<evidence type="ECO:0000313" key="1">
    <source>
        <dbReference type="EMBL" id="EAY31235.1"/>
    </source>
</evidence>
<dbReference type="EMBL" id="AAWS01000003">
    <property type="protein sequence ID" value="EAY31235.1"/>
    <property type="molecule type" value="Genomic_DNA"/>
</dbReference>
<reference evidence="1 2" key="1">
    <citation type="submission" date="2007-01" db="EMBL/GenBank/DDBJ databases">
        <authorList>
            <person name="Haygood M."/>
            <person name="Podell S."/>
            <person name="Anderson C."/>
            <person name="Hopkinson B."/>
            <person name="Roe K."/>
            <person name="Barbeau K."/>
            <person name="Gaasterland T."/>
            <person name="Ferriera S."/>
            <person name="Johnson J."/>
            <person name="Kravitz S."/>
            <person name="Beeson K."/>
            <person name="Sutton G."/>
            <person name="Rogers Y.-H."/>
            <person name="Friedman R."/>
            <person name="Frazier M."/>
            <person name="Venter J.C."/>
        </authorList>
    </citation>
    <scope>NUCLEOTIDE SEQUENCE [LARGE SCALE GENOMIC DNA]</scope>
    <source>
        <strain evidence="1 2">ATCC 23134</strain>
    </source>
</reference>
<evidence type="ECO:0008006" key="3">
    <source>
        <dbReference type="Google" id="ProtNLM"/>
    </source>
</evidence>
<proteinExistence type="predicted"/>
<dbReference type="eggNOG" id="ENOG502ZQ57">
    <property type="taxonomic scope" value="Bacteria"/>
</dbReference>
<evidence type="ECO:0000313" key="2">
    <source>
        <dbReference type="Proteomes" id="UP000004095"/>
    </source>
</evidence>
<protein>
    <recommendedName>
        <fullName evidence="3">STAS/SEC14 domain-containing protein</fullName>
    </recommendedName>
</protein>
<gene>
    <name evidence="1" type="ORF">M23134_04068</name>
</gene>
<name>A1ZDS7_MICM2</name>
<dbReference type="Proteomes" id="UP000004095">
    <property type="component" value="Unassembled WGS sequence"/>
</dbReference>
<comment type="caution">
    <text evidence="1">The sequence shown here is derived from an EMBL/GenBank/DDBJ whole genome shotgun (WGS) entry which is preliminary data.</text>
</comment>
<dbReference type="RefSeq" id="WP_002693756.1">
    <property type="nucleotide sequence ID" value="NZ_AAWS01000003.1"/>
</dbReference>
<organism evidence="1 2">
    <name type="scientific">Microscilla marina ATCC 23134</name>
    <dbReference type="NCBI Taxonomy" id="313606"/>
    <lineage>
        <taxon>Bacteria</taxon>
        <taxon>Pseudomonadati</taxon>
        <taxon>Bacteroidota</taxon>
        <taxon>Cytophagia</taxon>
        <taxon>Cytophagales</taxon>
        <taxon>Microscillaceae</taxon>
        <taxon>Microscilla</taxon>
    </lineage>
</organism>
<accession>A1ZDS7</accession>
<dbReference type="AlphaFoldDB" id="A1ZDS7"/>